<evidence type="ECO:0000313" key="3">
    <source>
        <dbReference type="EMBL" id="RDW17473.1"/>
    </source>
</evidence>
<dbReference type="EMBL" id="PIOC01000019">
    <property type="protein sequence ID" value="RDW17473.1"/>
    <property type="molecule type" value="Genomic_DNA"/>
</dbReference>
<dbReference type="AlphaFoldDB" id="A0A3D8PMZ2"/>
<dbReference type="PANTHER" id="PTHR36435:SF1">
    <property type="entry name" value="CAAX AMINO TERMINAL PROTEASE FAMILY PROTEIN"/>
    <property type="match status" value="1"/>
</dbReference>
<proteinExistence type="predicted"/>
<dbReference type="GO" id="GO:0008237">
    <property type="term" value="F:metallopeptidase activity"/>
    <property type="evidence" value="ECO:0007669"/>
    <property type="project" value="UniProtKB-KW"/>
</dbReference>
<dbReference type="OrthoDB" id="8607342at2"/>
<feature type="transmembrane region" description="Helical" evidence="1">
    <location>
        <begin position="177"/>
        <end position="197"/>
    </location>
</feature>
<dbReference type="InterPro" id="IPR052710">
    <property type="entry name" value="CAAX_protease"/>
</dbReference>
<dbReference type="InterPro" id="IPR003675">
    <property type="entry name" value="Rce1/LyrA-like_dom"/>
</dbReference>
<keyword evidence="1" id="KW-0472">Membrane</keyword>
<feature type="transmembrane region" description="Helical" evidence="1">
    <location>
        <begin position="7"/>
        <end position="28"/>
    </location>
</feature>
<feature type="transmembrane region" description="Helical" evidence="1">
    <location>
        <begin position="80"/>
        <end position="102"/>
    </location>
</feature>
<name>A0A3D8PMZ2_9BACI</name>
<keyword evidence="1" id="KW-0812">Transmembrane</keyword>
<gene>
    <name evidence="3" type="ORF">CWR48_13185</name>
</gene>
<keyword evidence="3" id="KW-0482">Metalloprotease</keyword>
<comment type="caution">
    <text evidence="3">The sequence shown here is derived from an EMBL/GenBank/DDBJ whole genome shotgun (WGS) entry which is preliminary data.</text>
</comment>
<protein>
    <submittedName>
        <fullName evidence="3">CPBP family intramembrane metalloprotease</fullName>
    </submittedName>
</protein>
<organism evidence="3 4">
    <name type="scientific">Oceanobacillus arenosus</name>
    <dbReference type="NCBI Taxonomy" id="1229153"/>
    <lineage>
        <taxon>Bacteria</taxon>
        <taxon>Bacillati</taxon>
        <taxon>Bacillota</taxon>
        <taxon>Bacilli</taxon>
        <taxon>Bacillales</taxon>
        <taxon>Bacillaceae</taxon>
        <taxon>Oceanobacillus</taxon>
    </lineage>
</organism>
<reference evidence="4" key="1">
    <citation type="submission" date="2017-11" db="EMBL/GenBank/DDBJ databases">
        <authorList>
            <person name="Zhu W."/>
        </authorList>
    </citation>
    <scope>NUCLEOTIDE SEQUENCE [LARGE SCALE GENOMIC DNA]</scope>
    <source>
        <strain evidence="4">CAU 1183</strain>
    </source>
</reference>
<dbReference type="GO" id="GO:0080120">
    <property type="term" value="P:CAAX-box protein maturation"/>
    <property type="evidence" value="ECO:0007669"/>
    <property type="project" value="UniProtKB-ARBA"/>
</dbReference>
<feature type="transmembrane region" description="Helical" evidence="1">
    <location>
        <begin position="40"/>
        <end position="59"/>
    </location>
</feature>
<dbReference type="GO" id="GO:0004175">
    <property type="term" value="F:endopeptidase activity"/>
    <property type="evidence" value="ECO:0007669"/>
    <property type="project" value="UniProtKB-ARBA"/>
</dbReference>
<feature type="domain" description="CAAX prenyl protease 2/Lysostaphin resistance protein A-like" evidence="2">
    <location>
        <begin position="130"/>
        <end position="214"/>
    </location>
</feature>
<sequence>MFEQMKIRYFVLFGFIASIVTIIVSSLIYGSEFLENDTLFTNILSYTILGVFPFIWFVLQFKKQNKSIFDVIHFKNISHMLPIVIFLTATLIVFSLGAFWLSSYLLSFVFPSYVEFLLQDDSLFAGTGISFVLTAIYVSFLGPIAEEYIFRGLLLKRLGAKINIVASIIITNILFGILHADIIGAFMFGFILSLIYLKTNNLLLPIIFHILNNSIATLLAIFDPPTPDFLNYVTITQIYETAIPNLIMFVITIPILYVFIKRNFHVIS</sequence>
<accession>A0A3D8PMZ2</accession>
<dbReference type="GO" id="GO:0006508">
    <property type="term" value="P:proteolysis"/>
    <property type="evidence" value="ECO:0007669"/>
    <property type="project" value="UniProtKB-KW"/>
</dbReference>
<feature type="transmembrane region" description="Helical" evidence="1">
    <location>
        <begin position="154"/>
        <end position="171"/>
    </location>
</feature>
<dbReference type="RefSeq" id="WP_115773722.1">
    <property type="nucleotide sequence ID" value="NZ_PIOC01000019.1"/>
</dbReference>
<dbReference type="Proteomes" id="UP000257143">
    <property type="component" value="Unassembled WGS sequence"/>
</dbReference>
<keyword evidence="3" id="KW-0378">Hydrolase</keyword>
<evidence type="ECO:0000256" key="1">
    <source>
        <dbReference type="SAM" id="Phobius"/>
    </source>
</evidence>
<evidence type="ECO:0000313" key="4">
    <source>
        <dbReference type="Proteomes" id="UP000257143"/>
    </source>
</evidence>
<keyword evidence="4" id="KW-1185">Reference proteome</keyword>
<evidence type="ECO:0000259" key="2">
    <source>
        <dbReference type="Pfam" id="PF02517"/>
    </source>
</evidence>
<keyword evidence="1" id="KW-1133">Transmembrane helix</keyword>
<dbReference type="Pfam" id="PF02517">
    <property type="entry name" value="Rce1-like"/>
    <property type="match status" value="1"/>
</dbReference>
<feature type="transmembrane region" description="Helical" evidence="1">
    <location>
        <begin position="122"/>
        <end position="142"/>
    </location>
</feature>
<feature type="transmembrane region" description="Helical" evidence="1">
    <location>
        <begin position="202"/>
        <end position="222"/>
    </location>
</feature>
<keyword evidence="3" id="KW-0645">Protease</keyword>
<feature type="transmembrane region" description="Helical" evidence="1">
    <location>
        <begin position="242"/>
        <end position="260"/>
    </location>
</feature>
<dbReference type="PANTHER" id="PTHR36435">
    <property type="entry name" value="SLR1288 PROTEIN"/>
    <property type="match status" value="1"/>
</dbReference>